<dbReference type="AlphaFoldDB" id="A0A1J5PHA9"/>
<sequence length="319" mass="35443">MGEIEPAHVADRELAEHIVEDRGRIFDGVVALDGTRGLEAGEGEGVDIFLQRHAVLQAERDRDGKIVDEGAQRRAFLVHVDEDLADPAVVIFAGAQVNLVPADHGLLRVALAAIRHPLALAHHDDALDQPLHHLLGQLRGARGHRLLHEALDRIVLLVLVADELRVQRLRQFRAVAVERVGLQRELPGQQVGGFAILHRGIVRHVDRLGDRARDERLRRRHHADVAFHAEIALADLAARVGAIEHAVVFGLQMRRAFHRHRAADVDVRSLDLALGESNRGEEVEIRRGNRFRLDLQGVAQEVLAKSPLVEGELDVERGR</sequence>
<accession>A0A1J5PHA9</accession>
<gene>
    <name evidence="1" type="ORF">GALL_515200</name>
</gene>
<reference evidence="1" key="1">
    <citation type="submission" date="2016-10" db="EMBL/GenBank/DDBJ databases">
        <title>Sequence of Gallionella enrichment culture.</title>
        <authorList>
            <person name="Poehlein A."/>
            <person name="Muehling M."/>
            <person name="Daniel R."/>
        </authorList>
    </citation>
    <scope>NUCLEOTIDE SEQUENCE</scope>
</reference>
<proteinExistence type="predicted"/>
<dbReference type="EMBL" id="MLJW01006276">
    <property type="protein sequence ID" value="OIQ66908.1"/>
    <property type="molecule type" value="Genomic_DNA"/>
</dbReference>
<protein>
    <submittedName>
        <fullName evidence="1">Uncharacterized protein</fullName>
    </submittedName>
</protein>
<evidence type="ECO:0000313" key="1">
    <source>
        <dbReference type="EMBL" id="OIQ66908.1"/>
    </source>
</evidence>
<organism evidence="1">
    <name type="scientific">mine drainage metagenome</name>
    <dbReference type="NCBI Taxonomy" id="410659"/>
    <lineage>
        <taxon>unclassified sequences</taxon>
        <taxon>metagenomes</taxon>
        <taxon>ecological metagenomes</taxon>
    </lineage>
</organism>
<name>A0A1J5PHA9_9ZZZZ</name>
<comment type="caution">
    <text evidence="1">The sequence shown here is derived from an EMBL/GenBank/DDBJ whole genome shotgun (WGS) entry which is preliminary data.</text>
</comment>